<dbReference type="SUPFAM" id="SSF53067">
    <property type="entry name" value="Actin-like ATPase domain"/>
    <property type="match status" value="1"/>
</dbReference>
<gene>
    <name evidence="2" type="ORF">A3A49_02535</name>
</gene>
<evidence type="ECO:0000259" key="1">
    <source>
        <dbReference type="Pfam" id="PF00814"/>
    </source>
</evidence>
<dbReference type="InterPro" id="IPR000905">
    <property type="entry name" value="Gcp-like_dom"/>
</dbReference>
<comment type="caution">
    <text evidence="2">The sequence shown here is derived from an EMBL/GenBank/DDBJ whole genome shotgun (WGS) entry which is preliminary data.</text>
</comment>
<dbReference type="AlphaFoldDB" id="A0A1F5GYM7"/>
<dbReference type="Proteomes" id="UP000176740">
    <property type="component" value="Unassembled WGS sequence"/>
</dbReference>
<keyword evidence="2" id="KW-0808">Transferase</keyword>
<evidence type="ECO:0000313" key="3">
    <source>
        <dbReference type="Proteomes" id="UP000176740"/>
    </source>
</evidence>
<accession>A0A1F5GYM7</accession>
<reference evidence="2 3" key="1">
    <citation type="journal article" date="2016" name="Nat. Commun.">
        <title>Thousands of microbial genomes shed light on interconnected biogeochemical processes in an aquifer system.</title>
        <authorList>
            <person name="Anantharaman K."/>
            <person name="Brown C.T."/>
            <person name="Hug L.A."/>
            <person name="Sharon I."/>
            <person name="Castelle C.J."/>
            <person name="Probst A.J."/>
            <person name="Thomas B.C."/>
            <person name="Singh A."/>
            <person name="Wilkins M.J."/>
            <person name="Karaoz U."/>
            <person name="Brodie E.L."/>
            <person name="Williams K.H."/>
            <person name="Hubbard S.S."/>
            <person name="Banfield J.F."/>
        </authorList>
    </citation>
    <scope>NUCLEOTIDE SEQUENCE [LARGE SCALE GENOMIC DNA]</scope>
</reference>
<name>A0A1F5GYM7_9BACT</name>
<dbReference type="STRING" id="1797725.A3A49_02535"/>
<organism evidence="2 3">
    <name type="scientific">Candidatus Curtissbacteria bacterium RIFCSPLOWO2_01_FULL_38_11b</name>
    <dbReference type="NCBI Taxonomy" id="1797725"/>
    <lineage>
        <taxon>Bacteria</taxon>
        <taxon>Candidatus Curtissiibacteriota</taxon>
    </lineage>
</organism>
<dbReference type="EMBL" id="MFBO01000041">
    <property type="protein sequence ID" value="OGD96968.1"/>
    <property type="molecule type" value="Genomic_DNA"/>
</dbReference>
<dbReference type="InterPro" id="IPR022496">
    <property type="entry name" value="T6A_TsaB"/>
</dbReference>
<protein>
    <submittedName>
        <fullName evidence="2">tRNA (Adenosine(37)-N6)-threonylcarbamoyltransferase complex dimerization subunit type 1 TsaB</fullName>
    </submittedName>
</protein>
<dbReference type="NCBIfam" id="TIGR03725">
    <property type="entry name" value="T6A_YeaZ"/>
    <property type="match status" value="1"/>
</dbReference>
<dbReference type="Gene3D" id="3.30.420.40">
    <property type="match status" value="1"/>
</dbReference>
<dbReference type="Pfam" id="PF00814">
    <property type="entry name" value="TsaD"/>
    <property type="match status" value="1"/>
</dbReference>
<feature type="domain" description="Gcp-like" evidence="1">
    <location>
        <begin position="35"/>
        <end position="89"/>
    </location>
</feature>
<dbReference type="InterPro" id="IPR043129">
    <property type="entry name" value="ATPase_NBD"/>
</dbReference>
<dbReference type="GO" id="GO:0016740">
    <property type="term" value="F:transferase activity"/>
    <property type="evidence" value="ECO:0007669"/>
    <property type="project" value="UniProtKB-KW"/>
</dbReference>
<evidence type="ECO:0000313" key="2">
    <source>
        <dbReference type="EMBL" id="OGD96968.1"/>
    </source>
</evidence>
<proteinExistence type="predicted"/>
<dbReference type="GO" id="GO:0002949">
    <property type="term" value="P:tRNA threonylcarbamoyladenosine modification"/>
    <property type="evidence" value="ECO:0007669"/>
    <property type="project" value="InterPro"/>
</dbReference>
<sequence>MVLKIDTTDREEIKIWVMKNGQIIDKTASKKQFGSQTLLPLVNKILKKNKIKFANISQIKVNTGPGSFTGTRLGVSVANALGFALNIPVNNSPREARWKRGSPSATGKKGKIALPIYEKSKFD</sequence>